<sequence length="102" mass="12235">MEPAYTEVHHLRDVYGNEIELEGLSPEPYRILAEIQLRDRYYAILQTKQMKKDLDVEVFRYEKKATDEFQLENIEDDEEWESVAELYDDMVYNKLAKNDEAP</sequence>
<accession>A0ABW5R5Q0</accession>
<evidence type="ECO:0000313" key="1">
    <source>
        <dbReference type="EMBL" id="MFD2670393.1"/>
    </source>
</evidence>
<keyword evidence="2" id="KW-1185">Reference proteome</keyword>
<evidence type="ECO:0000313" key="2">
    <source>
        <dbReference type="Proteomes" id="UP001597497"/>
    </source>
</evidence>
<dbReference type="RefSeq" id="WP_379927775.1">
    <property type="nucleotide sequence ID" value="NZ_JBHUMM010000002.1"/>
</dbReference>
<name>A0ABW5R5Q0_9BACL</name>
<dbReference type="Pfam" id="PF06949">
    <property type="entry name" value="DUF1292"/>
    <property type="match status" value="1"/>
</dbReference>
<protein>
    <submittedName>
        <fullName evidence="1">DUF1292 domain-containing protein</fullName>
    </submittedName>
</protein>
<dbReference type="InterPro" id="IPR009711">
    <property type="entry name" value="UPF0473"/>
</dbReference>
<proteinExistence type="predicted"/>
<gene>
    <name evidence="1" type="ORF">ACFSUC_02080</name>
</gene>
<reference evidence="2" key="1">
    <citation type="journal article" date="2019" name="Int. J. Syst. Evol. Microbiol.">
        <title>The Global Catalogue of Microorganisms (GCM) 10K type strain sequencing project: providing services to taxonomists for standard genome sequencing and annotation.</title>
        <authorList>
            <consortium name="The Broad Institute Genomics Platform"/>
            <consortium name="The Broad Institute Genome Sequencing Center for Infectious Disease"/>
            <person name="Wu L."/>
            <person name="Ma J."/>
        </authorList>
    </citation>
    <scope>NUCLEOTIDE SEQUENCE [LARGE SCALE GENOMIC DNA]</scope>
    <source>
        <strain evidence="2">KCTC 33676</strain>
    </source>
</reference>
<dbReference type="EMBL" id="JBHUMM010000002">
    <property type="protein sequence ID" value="MFD2670393.1"/>
    <property type="molecule type" value="Genomic_DNA"/>
</dbReference>
<dbReference type="Proteomes" id="UP001597497">
    <property type="component" value="Unassembled WGS sequence"/>
</dbReference>
<organism evidence="1 2">
    <name type="scientific">Marinicrinis sediminis</name>
    <dbReference type="NCBI Taxonomy" id="1652465"/>
    <lineage>
        <taxon>Bacteria</taxon>
        <taxon>Bacillati</taxon>
        <taxon>Bacillota</taxon>
        <taxon>Bacilli</taxon>
        <taxon>Bacillales</taxon>
        <taxon>Paenibacillaceae</taxon>
    </lineage>
</organism>
<comment type="caution">
    <text evidence="1">The sequence shown here is derived from an EMBL/GenBank/DDBJ whole genome shotgun (WGS) entry which is preliminary data.</text>
</comment>